<proteinExistence type="predicted"/>
<evidence type="ECO:0000256" key="1">
    <source>
        <dbReference type="SAM" id="MobiDB-lite"/>
    </source>
</evidence>
<feature type="non-terminal residue" evidence="2">
    <location>
        <position position="148"/>
    </location>
</feature>
<sequence length="148" mass="16809">EIDIVTDTDDVLPPGVENNDDTDGEIYAVDDLRVDNFISNCANKFSDDEEFDFDNPSVLLPPPEPPDAEFDFDDNELLPDEDVPTEEFKVYSNPFFNEDEINSDELDPHCFNVESDFVKSLLNRDTFIDSSSKFDFSGELAHVNLEIT</sequence>
<protein>
    <recommendedName>
        <fullName evidence="3">Reverse transcriptase domain-containing protein</fullName>
    </recommendedName>
</protein>
<dbReference type="AlphaFoldDB" id="A0A699V1T0"/>
<accession>A0A699V1T0</accession>
<evidence type="ECO:0000313" key="2">
    <source>
        <dbReference type="EMBL" id="GFD27539.1"/>
    </source>
</evidence>
<feature type="compositionally biased region" description="Acidic residues" evidence="1">
    <location>
        <begin position="1"/>
        <end position="10"/>
    </location>
</feature>
<gene>
    <name evidence="2" type="ORF">Tci_899508</name>
</gene>
<feature type="non-terminal residue" evidence="2">
    <location>
        <position position="1"/>
    </location>
</feature>
<reference evidence="2" key="1">
    <citation type="journal article" date="2019" name="Sci. Rep.">
        <title>Draft genome of Tanacetum cinerariifolium, the natural source of mosquito coil.</title>
        <authorList>
            <person name="Yamashiro T."/>
            <person name="Shiraishi A."/>
            <person name="Satake H."/>
            <person name="Nakayama K."/>
        </authorList>
    </citation>
    <scope>NUCLEOTIDE SEQUENCE</scope>
</reference>
<feature type="region of interest" description="Disordered" evidence="1">
    <location>
        <begin position="1"/>
        <end position="24"/>
    </location>
</feature>
<evidence type="ECO:0008006" key="3">
    <source>
        <dbReference type="Google" id="ProtNLM"/>
    </source>
</evidence>
<dbReference type="EMBL" id="BKCJ011377786">
    <property type="protein sequence ID" value="GFD27539.1"/>
    <property type="molecule type" value="Genomic_DNA"/>
</dbReference>
<organism evidence="2">
    <name type="scientific">Tanacetum cinerariifolium</name>
    <name type="common">Dalmatian daisy</name>
    <name type="synonym">Chrysanthemum cinerariifolium</name>
    <dbReference type="NCBI Taxonomy" id="118510"/>
    <lineage>
        <taxon>Eukaryota</taxon>
        <taxon>Viridiplantae</taxon>
        <taxon>Streptophyta</taxon>
        <taxon>Embryophyta</taxon>
        <taxon>Tracheophyta</taxon>
        <taxon>Spermatophyta</taxon>
        <taxon>Magnoliopsida</taxon>
        <taxon>eudicotyledons</taxon>
        <taxon>Gunneridae</taxon>
        <taxon>Pentapetalae</taxon>
        <taxon>asterids</taxon>
        <taxon>campanulids</taxon>
        <taxon>Asterales</taxon>
        <taxon>Asteraceae</taxon>
        <taxon>Asteroideae</taxon>
        <taxon>Anthemideae</taxon>
        <taxon>Anthemidinae</taxon>
        <taxon>Tanacetum</taxon>
    </lineage>
</organism>
<comment type="caution">
    <text evidence="2">The sequence shown here is derived from an EMBL/GenBank/DDBJ whole genome shotgun (WGS) entry which is preliminary data.</text>
</comment>
<name>A0A699V1T0_TANCI</name>